<organism evidence="2 3">
    <name type="scientific">Monilinia fructicola</name>
    <name type="common">Brown rot fungus</name>
    <name type="synonym">Ciboria fructicola</name>
    <dbReference type="NCBI Taxonomy" id="38448"/>
    <lineage>
        <taxon>Eukaryota</taxon>
        <taxon>Fungi</taxon>
        <taxon>Dikarya</taxon>
        <taxon>Ascomycota</taxon>
        <taxon>Pezizomycotina</taxon>
        <taxon>Leotiomycetes</taxon>
        <taxon>Helotiales</taxon>
        <taxon>Sclerotiniaceae</taxon>
        <taxon>Monilinia</taxon>
    </lineage>
</organism>
<dbReference type="EMBL" id="VICG01000003">
    <property type="protein sequence ID" value="KAA8573470.1"/>
    <property type="molecule type" value="Genomic_DNA"/>
</dbReference>
<protein>
    <submittedName>
        <fullName evidence="2">Uncharacterized protein</fullName>
    </submittedName>
</protein>
<feature type="compositionally biased region" description="Basic and acidic residues" evidence="1">
    <location>
        <begin position="59"/>
        <end position="72"/>
    </location>
</feature>
<dbReference type="Proteomes" id="UP000322873">
    <property type="component" value="Unassembled WGS sequence"/>
</dbReference>
<keyword evidence="3" id="KW-1185">Reference proteome</keyword>
<proteinExistence type="predicted"/>
<evidence type="ECO:0000313" key="3">
    <source>
        <dbReference type="Proteomes" id="UP000322873"/>
    </source>
</evidence>
<comment type="caution">
    <text evidence="2">The sequence shown here is derived from an EMBL/GenBank/DDBJ whole genome shotgun (WGS) entry which is preliminary data.</text>
</comment>
<accession>A0A5M9JXV6</accession>
<feature type="compositionally biased region" description="Polar residues" evidence="1">
    <location>
        <begin position="133"/>
        <end position="147"/>
    </location>
</feature>
<name>A0A5M9JXV6_MONFR</name>
<dbReference type="AlphaFoldDB" id="A0A5M9JXV6"/>
<evidence type="ECO:0000313" key="2">
    <source>
        <dbReference type="EMBL" id="KAA8573470.1"/>
    </source>
</evidence>
<sequence>MPGHRQGRGRAAPCSRPKGLVSVHPRHDSSQWATPSQPLLVRAPGQAAVRTLVSRRTRRTYDIAPKSERDDPPQTQGHGHVTSPIHATLRREACPPAETTEARSAPSPTRSPSLPSTPIAHVSRTSLDRLHPSTWQIANTIGPTTSPGAEYPSTADPHPPMPSHRLASHPSSRGGLRI</sequence>
<gene>
    <name evidence="2" type="ORF">EYC84_005055</name>
</gene>
<evidence type="ECO:0000256" key="1">
    <source>
        <dbReference type="SAM" id="MobiDB-lite"/>
    </source>
</evidence>
<feature type="region of interest" description="Disordered" evidence="1">
    <location>
        <begin position="1"/>
        <end position="178"/>
    </location>
</feature>
<reference evidence="2 3" key="1">
    <citation type="submission" date="2019-06" db="EMBL/GenBank/DDBJ databases">
        <title>Genome Sequence of the Brown Rot Fungal Pathogen Monilinia fructicola.</title>
        <authorList>
            <person name="De Miccolis Angelini R.M."/>
            <person name="Landi L."/>
            <person name="Abate D."/>
            <person name="Pollastro S."/>
            <person name="Romanazzi G."/>
            <person name="Faretra F."/>
        </authorList>
    </citation>
    <scope>NUCLEOTIDE SEQUENCE [LARGE SCALE GENOMIC DNA]</scope>
    <source>
        <strain evidence="2 3">Mfrc123</strain>
    </source>
</reference>
<feature type="compositionally biased region" description="Low complexity" evidence="1">
    <location>
        <begin position="102"/>
        <end position="118"/>
    </location>
</feature>